<dbReference type="AlphaFoldDB" id="A0A382WD89"/>
<name>A0A382WD89_9ZZZZ</name>
<sequence>MSRFSGNRPAFTEFIRFTLFPFKHFAELTDRFMDIAVANIEG</sequence>
<dbReference type="EMBL" id="UINC01158931">
    <property type="protein sequence ID" value="SVD56742.1"/>
    <property type="molecule type" value="Genomic_DNA"/>
</dbReference>
<protein>
    <submittedName>
        <fullName evidence="1">Uncharacterized protein</fullName>
    </submittedName>
</protein>
<proteinExistence type="predicted"/>
<accession>A0A382WD89</accession>
<feature type="non-terminal residue" evidence="1">
    <location>
        <position position="42"/>
    </location>
</feature>
<evidence type="ECO:0000313" key="1">
    <source>
        <dbReference type="EMBL" id="SVD56742.1"/>
    </source>
</evidence>
<reference evidence="1" key="1">
    <citation type="submission" date="2018-05" db="EMBL/GenBank/DDBJ databases">
        <authorList>
            <person name="Lanie J.A."/>
            <person name="Ng W.-L."/>
            <person name="Kazmierczak K.M."/>
            <person name="Andrzejewski T.M."/>
            <person name="Davidsen T.M."/>
            <person name="Wayne K.J."/>
            <person name="Tettelin H."/>
            <person name="Glass J.I."/>
            <person name="Rusch D."/>
            <person name="Podicherti R."/>
            <person name="Tsui H.-C.T."/>
            <person name="Winkler M.E."/>
        </authorList>
    </citation>
    <scope>NUCLEOTIDE SEQUENCE</scope>
</reference>
<gene>
    <name evidence="1" type="ORF">METZ01_LOCUS409596</name>
</gene>
<organism evidence="1">
    <name type="scientific">marine metagenome</name>
    <dbReference type="NCBI Taxonomy" id="408172"/>
    <lineage>
        <taxon>unclassified sequences</taxon>
        <taxon>metagenomes</taxon>
        <taxon>ecological metagenomes</taxon>
    </lineage>
</organism>